<evidence type="ECO:0000313" key="3">
    <source>
        <dbReference type="EMBL" id="EPS65867.1"/>
    </source>
</evidence>
<accession>S8E0V3</accession>
<evidence type="ECO:0000256" key="2">
    <source>
        <dbReference type="SAM" id="SignalP"/>
    </source>
</evidence>
<protein>
    <submittedName>
        <fullName evidence="3">Uncharacterized protein</fullName>
    </submittedName>
</protein>
<evidence type="ECO:0000256" key="1">
    <source>
        <dbReference type="SAM" id="MobiDB-lite"/>
    </source>
</evidence>
<feature type="chain" id="PRO_5004562727" evidence="2">
    <location>
        <begin position="23"/>
        <end position="124"/>
    </location>
</feature>
<comment type="caution">
    <text evidence="3">The sequence shown here is derived from an EMBL/GenBank/DDBJ whole genome shotgun (WGS) entry which is preliminary data.</text>
</comment>
<reference evidence="3 4" key="1">
    <citation type="journal article" date="2013" name="BMC Genomics">
        <title>The miniature genome of a carnivorous plant Genlisea aurea contains a low number of genes and short non-coding sequences.</title>
        <authorList>
            <person name="Leushkin E.V."/>
            <person name="Sutormin R.A."/>
            <person name="Nabieva E.R."/>
            <person name="Penin A.A."/>
            <person name="Kondrashov A.S."/>
            <person name="Logacheva M.D."/>
        </authorList>
    </citation>
    <scope>NUCLEOTIDE SEQUENCE [LARGE SCALE GENOMIC DNA]</scope>
</reference>
<dbReference type="EMBL" id="AUSU01003988">
    <property type="protein sequence ID" value="EPS65867.1"/>
    <property type="molecule type" value="Genomic_DNA"/>
</dbReference>
<feature type="region of interest" description="Disordered" evidence="1">
    <location>
        <begin position="45"/>
        <end position="64"/>
    </location>
</feature>
<name>S8E0V3_9LAMI</name>
<sequence length="124" mass="12647">MASLKYLLILMIVAVSFSVSAAGSRRLLQIPYLGQGYPSGQYPSAGGLGNPGYPGTTGPVVSGAGPTNPSRGFIPLPFPGAVFPGAVFPSAGLPYLYPAPYTPPTDGIPFPFPQIYPAPPGALP</sequence>
<evidence type="ECO:0000313" key="4">
    <source>
        <dbReference type="Proteomes" id="UP000015453"/>
    </source>
</evidence>
<organism evidence="3 4">
    <name type="scientific">Genlisea aurea</name>
    <dbReference type="NCBI Taxonomy" id="192259"/>
    <lineage>
        <taxon>Eukaryota</taxon>
        <taxon>Viridiplantae</taxon>
        <taxon>Streptophyta</taxon>
        <taxon>Embryophyta</taxon>
        <taxon>Tracheophyta</taxon>
        <taxon>Spermatophyta</taxon>
        <taxon>Magnoliopsida</taxon>
        <taxon>eudicotyledons</taxon>
        <taxon>Gunneridae</taxon>
        <taxon>Pentapetalae</taxon>
        <taxon>asterids</taxon>
        <taxon>lamiids</taxon>
        <taxon>Lamiales</taxon>
        <taxon>Lentibulariaceae</taxon>
        <taxon>Genlisea</taxon>
    </lineage>
</organism>
<keyword evidence="2" id="KW-0732">Signal</keyword>
<dbReference type="Proteomes" id="UP000015453">
    <property type="component" value="Unassembled WGS sequence"/>
</dbReference>
<keyword evidence="4" id="KW-1185">Reference proteome</keyword>
<proteinExistence type="predicted"/>
<dbReference type="AlphaFoldDB" id="S8E0V3"/>
<feature type="signal peptide" evidence="2">
    <location>
        <begin position="1"/>
        <end position="22"/>
    </location>
</feature>
<gene>
    <name evidence="3" type="ORF">M569_08916</name>
</gene>